<organism evidence="2">
    <name type="scientific">Oikopleura dioica</name>
    <name type="common">Tunicate</name>
    <dbReference type="NCBI Taxonomy" id="34765"/>
    <lineage>
        <taxon>Eukaryota</taxon>
        <taxon>Metazoa</taxon>
        <taxon>Chordata</taxon>
        <taxon>Tunicata</taxon>
        <taxon>Appendicularia</taxon>
        <taxon>Copelata</taxon>
        <taxon>Oikopleuridae</taxon>
        <taxon>Oikopleura</taxon>
    </lineage>
</organism>
<dbReference type="AlphaFoldDB" id="E4Z510"/>
<reference evidence="2" key="1">
    <citation type="journal article" date="2010" name="Science">
        <title>Plasticity of animal genome architecture unmasked by rapid evolution of a pelagic tunicate.</title>
        <authorList>
            <person name="Denoeud F."/>
            <person name="Henriet S."/>
            <person name="Mungpakdee S."/>
            <person name="Aury J.M."/>
            <person name="Da Silva C."/>
            <person name="Brinkmann H."/>
            <person name="Mikhaleva J."/>
            <person name="Olsen L.C."/>
            <person name="Jubin C."/>
            <person name="Canestro C."/>
            <person name="Bouquet J.M."/>
            <person name="Danks G."/>
            <person name="Poulain J."/>
            <person name="Campsteijn C."/>
            <person name="Adamski M."/>
            <person name="Cross I."/>
            <person name="Yadetie F."/>
            <person name="Muffato M."/>
            <person name="Louis A."/>
            <person name="Butcher S."/>
            <person name="Tsagkogeorga G."/>
            <person name="Konrad A."/>
            <person name="Singh S."/>
            <person name="Jensen M.F."/>
            <person name="Cong E.H."/>
            <person name="Eikeseth-Otteraa H."/>
            <person name="Noel B."/>
            <person name="Anthouard V."/>
            <person name="Porcel B.M."/>
            <person name="Kachouri-Lafond R."/>
            <person name="Nishino A."/>
            <person name="Ugolini M."/>
            <person name="Chourrout P."/>
            <person name="Nishida H."/>
            <person name="Aasland R."/>
            <person name="Huzurbazar S."/>
            <person name="Westhof E."/>
            <person name="Delsuc F."/>
            <person name="Lehrach H."/>
            <person name="Reinhardt R."/>
            <person name="Weissenbach J."/>
            <person name="Roy S.W."/>
            <person name="Artiguenave F."/>
            <person name="Postlethwait J.H."/>
            <person name="Manak J.R."/>
            <person name="Thompson E.M."/>
            <person name="Jaillon O."/>
            <person name="Du Pasquier L."/>
            <person name="Boudinot P."/>
            <person name="Liberles D.A."/>
            <person name="Volff J.N."/>
            <person name="Philippe H."/>
            <person name="Lenhard B."/>
            <person name="Roest Crollius H."/>
            <person name="Wincker P."/>
            <person name="Chourrout D."/>
        </authorList>
    </citation>
    <scope>NUCLEOTIDE SEQUENCE [LARGE SCALE GENOMIC DNA]</scope>
</reference>
<feature type="compositionally biased region" description="Polar residues" evidence="1">
    <location>
        <begin position="1"/>
        <end position="24"/>
    </location>
</feature>
<evidence type="ECO:0000256" key="1">
    <source>
        <dbReference type="SAM" id="MobiDB-lite"/>
    </source>
</evidence>
<feature type="region of interest" description="Disordered" evidence="1">
    <location>
        <begin position="1"/>
        <end position="37"/>
    </location>
</feature>
<protein>
    <submittedName>
        <fullName evidence="2">Uncharacterized protein</fullName>
    </submittedName>
</protein>
<accession>E4Z510</accession>
<feature type="non-terminal residue" evidence="2">
    <location>
        <position position="1"/>
    </location>
</feature>
<evidence type="ECO:0000313" key="2">
    <source>
        <dbReference type="EMBL" id="CBY42788.1"/>
    </source>
</evidence>
<dbReference type="Proteomes" id="UP000011014">
    <property type="component" value="Unassembled WGS sequence"/>
</dbReference>
<dbReference type="EMBL" id="FN657508">
    <property type="protein sequence ID" value="CBY42788.1"/>
    <property type="molecule type" value="Genomic_DNA"/>
</dbReference>
<name>E4Z510_OIKDI</name>
<proteinExistence type="predicted"/>
<gene>
    <name evidence="2" type="ORF">GSOID_T00026515001</name>
</gene>
<sequence>ESASRKNVNKSNTGTPQYPTSSSKKQLRSVLRSCGWI</sequence>